<protein>
    <recommendedName>
        <fullName evidence="3">Thioesterase domain-containing protein</fullName>
    </recommendedName>
</protein>
<comment type="caution">
    <text evidence="4">The sequence shown here is derived from an EMBL/GenBank/DDBJ whole genome shotgun (WGS) entry which is preliminary data.</text>
</comment>
<dbReference type="PANTHER" id="PTHR21660:SF1">
    <property type="entry name" value="ACYL-COENZYME A THIOESTERASE 13"/>
    <property type="match status" value="1"/>
</dbReference>
<accession>A0A9P5VHH0</accession>
<evidence type="ECO:0000256" key="1">
    <source>
        <dbReference type="ARBA" id="ARBA00008324"/>
    </source>
</evidence>
<dbReference type="Pfam" id="PF03061">
    <property type="entry name" value="4HBT"/>
    <property type="match status" value="1"/>
</dbReference>
<feature type="domain" description="Thioesterase" evidence="3">
    <location>
        <begin position="66"/>
        <end position="131"/>
    </location>
</feature>
<dbReference type="EMBL" id="JAAAUY010001009">
    <property type="protein sequence ID" value="KAF9324902.1"/>
    <property type="molecule type" value="Genomic_DNA"/>
</dbReference>
<evidence type="ECO:0000259" key="3">
    <source>
        <dbReference type="Pfam" id="PF03061"/>
    </source>
</evidence>
<organism evidence="4 5">
    <name type="scientific">Podila minutissima</name>
    <dbReference type="NCBI Taxonomy" id="64525"/>
    <lineage>
        <taxon>Eukaryota</taxon>
        <taxon>Fungi</taxon>
        <taxon>Fungi incertae sedis</taxon>
        <taxon>Mucoromycota</taxon>
        <taxon>Mortierellomycotina</taxon>
        <taxon>Mortierellomycetes</taxon>
        <taxon>Mortierellales</taxon>
        <taxon>Mortierellaceae</taxon>
        <taxon>Podila</taxon>
    </lineage>
</organism>
<dbReference type="PANTHER" id="PTHR21660">
    <property type="entry name" value="THIOESTERASE SUPERFAMILY MEMBER-RELATED"/>
    <property type="match status" value="1"/>
</dbReference>
<dbReference type="CDD" id="cd03443">
    <property type="entry name" value="PaaI_thioesterase"/>
    <property type="match status" value="1"/>
</dbReference>
<keyword evidence="5" id="KW-1185">Reference proteome</keyword>
<reference evidence="4" key="1">
    <citation type="journal article" date="2020" name="Fungal Divers.">
        <title>Resolving the Mortierellaceae phylogeny through synthesis of multi-gene phylogenetics and phylogenomics.</title>
        <authorList>
            <person name="Vandepol N."/>
            <person name="Liber J."/>
            <person name="Desiro A."/>
            <person name="Na H."/>
            <person name="Kennedy M."/>
            <person name="Barry K."/>
            <person name="Grigoriev I.V."/>
            <person name="Miller A.N."/>
            <person name="O'Donnell K."/>
            <person name="Stajich J.E."/>
            <person name="Bonito G."/>
        </authorList>
    </citation>
    <scope>NUCLEOTIDE SEQUENCE</scope>
    <source>
        <strain evidence="4">NVP1</strain>
    </source>
</reference>
<dbReference type="InterPro" id="IPR039298">
    <property type="entry name" value="ACOT13"/>
</dbReference>
<gene>
    <name evidence="4" type="ORF">BG006_000119</name>
</gene>
<evidence type="ECO:0000313" key="4">
    <source>
        <dbReference type="EMBL" id="KAF9324902.1"/>
    </source>
</evidence>
<dbReference type="InterPro" id="IPR006683">
    <property type="entry name" value="Thioestr_dom"/>
</dbReference>
<dbReference type="Gene3D" id="3.10.129.10">
    <property type="entry name" value="Hotdog Thioesterase"/>
    <property type="match status" value="1"/>
</dbReference>
<comment type="similarity">
    <text evidence="1">Belongs to the thioesterase PaaI family.</text>
</comment>
<sequence length="162" mass="17629">MAPQHVENLNNWMQIMVQLTDQPDSNGAKGWYHDCFGRAKVVAADADSATFEYTVEKSDCNLSDNFHGGGIATLMDNLTTAAMFTRERKYFQFAGVSTDLHITYVSAATLGMVLLLECKVVKVGAGLANTTAVLKEKATGRVLATGTHTKFNTDARMSESKL</sequence>
<evidence type="ECO:0000313" key="5">
    <source>
        <dbReference type="Proteomes" id="UP000696485"/>
    </source>
</evidence>
<keyword evidence="2" id="KW-0378">Hydrolase</keyword>
<dbReference type="SUPFAM" id="SSF54637">
    <property type="entry name" value="Thioesterase/thiol ester dehydrase-isomerase"/>
    <property type="match status" value="1"/>
</dbReference>
<evidence type="ECO:0000256" key="2">
    <source>
        <dbReference type="ARBA" id="ARBA00022801"/>
    </source>
</evidence>
<dbReference type="GO" id="GO:0047617">
    <property type="term" value="F:fatty acyl-CoA hydrolase activity"/>
    <property type="evidence" value="ECO:0007669"/>
    <property type="project" value="InterPro"/>
</dbReference>
<name>A0A9P5VHH0_9FUNG</name>
<dbReference type="Proteomes" id="UP000696485">
    <property type="component" value="Unassembled WGS sequence"/>
</dbReference>
<proteinExistence type="inferred from homology"/>
<dbReference type="InterPro" id="IPR029069">
    <property type="entry name" value="HotDog_dom_sf"/>
</dbReference>
<dbReference type="AlphaFoldDB" id="A0A9P5VHH0"/>